<comment type="caution">
    <text evidence="1">The sequence shown here is derived from an EMBL/GenBank/DDBJ whole genome shotgun (WGS) entry which is preliminary data.</text>
</comment>
<name>A0A0F9P4W3_9ZZZZ</name>
<dbReference type="EMBL" id="LAZR01006951">
    <property type="protein sequence ID" value="KKM88502.1"/>
    <property type="molecule type" value="Genomic_DNA"/>
</dbReference>
<accession>A0A0F9P4W3</accession>
<sequence length="243" mass="26895">MLVFRSGQPNRFPQSAKLKNVYRGKNSLVARAFLLRSEFSRVKDIVALLTERGGGVAFSTVSKALKRLEEELIISRQGSSIRLLQADALLDNLASNYEPPAIAERFRGRCALPREEVIRRLTASASDEKGKLILTGAASSEKYATMAREPEVSLYTTRSPQSLLEVADLDVKETDRFANVEILRTDDARAFFDPRVEDGVPYASPIQTWLELASGDKRQKDAAKQVRRGILASLGGARDDGRP</sequence>
<reference evidence="1" key="1">
    <citation type="journal article" date="2015" name="Nature">
        <title>Complex archaea that bridge the gap between prokaryotes and eukaryotes.</title>
        <authorList>
            <person name="Spang A."/>
            <person name="Saw J.H."/>
            <person name="Jorgensen S.L."/>
            <person name="Zaremba-Niedzwiedzka K."/>
            <person name="Martijn J."/>
            <person name="Lind A.E."/>
            <person name="van Eijk R."/>
            <person name="Schleper C."/>
            <person name="Guy L."/>
            <person name="Ettema T.J."/>
        </authorList>
    </citation>
    <scope>NUCLEOTIDE SEQUENCE</scope>
</reference>
<protein>
    <submittedName>
        <fullName evidence="1">Uncharacterized protein</fullName>
    </submittedName>
</protein>
<evidence type="ECO:0000313" key="1">
    <source>
        <dbReference type="EMBL" id="KKM88502.1"/>
    </source>
</evidence>
<proteinExistence type="predicted"/>
<gene>
    <name evidence="1" type="ORF">LCGC14_1258050</name>
</gene>
<dbReference type="AlphaFoldDB" id="A0A0F9P4W3"/>
<organism evidence="1">
    <name type="scientific">marine sediment metagenome</name>
    <dbReference type="NCBI Taxonomy" id="412755"/>
    <lineage>
        <taxon>unclassified sequences</taxon>
        <taxon>metagenomes</taxon>
        <taxon>ecological metagenomes</taxon>
    </lineage>
</organism>